<dbReference type="AlphaFoldDB" id="A0A7J7IIH0"/>
<evidence type="ECO:0000256" key="2">
    <source>
        <dbReference type="ARBA" id="ARBA00008423"/>
    </source>
</evidence>
<evidence type="ECO:0000313" key="11">
    <source>
        <dbReference type="EMBL" id="KAF6002906.1"/>
    </source>
</evidence>
<dbReference type="Gene3D" id="4.10.1000.30">
    <property type="match status" value="1"/>
</dbReference>
<feature type="compositionally biased region" description="Basic and acidic residues" evidence="9">
    <location>
        <begin position="1"/>
        <end position="18"/>
    </location>
</feature>
<proteinExistence type="inferred from homology"/>
<gene>
    <name evidence="11" type="ORF">F1559_000526</name>
</gene>
<evidence type="ECO:0000256" key="9">
    <source>
        <dbReference type="SAM" id="MobiDB-lite"/>
    </source>
</evidence>
<dbReference type="GO" id="GO:0043488">
    <property type="term" value="P:regulation of mRNA stability"/>
    <property type="evidence" value="ECO:0007669"/>
    <property type="project" value="InterPro"/>
</dbReference>
<keyword evidence="3 8" id="KW-0479">Metal-binding</keyword>
<dbReference type="PROSITE" id="PS50103">
    <property type="entry name" value="ZF_C3H1"/>
    <property type="match status" value="2"/>
</dbReference>
<evidence type="ECO:0000256" key="4">
    <source>
        <dbReference type="ARBA" id="ARBA00022737"/>
    </source>
</evidence>
<comment type="caution">
    <text evidence="11">The sequence shown here is derived from an EMBL/GenBank/DDBJ whole genome shotgun (WGS) entry which is preliminary data.</text>
</comment>
<dbReference type="Pfam" id="PF14608">
    <property type="entry name" value="zf-CCCH_2"/>
    <property type="match status" value="3"/>
</dbReference>
<dbReference type="GO" id="GO:0008270">
    <property type="term" value="F:zinc ion binding"/>
    <property type="evidence" value="ECO:0007669"/>
    <property type="project" value="UniProtKB-KW"/>
</dbReference>
<accession>A0A7J7IIH0</accession>
<organism evidence="11 12">
    <name type="scientific">Cyanidiococcus yangmingshanensis</name>
    <dbReference type="NCBI Taxonomy" id="2690220"/>
    <lineage>
        <taxon>Eukaryota</taxon>
        <taxon>Rhodophyta</taxon>
        <taxon>Bangiophyceae</taxon>
        <taxon>Cyanidiales</taxon>
        <taxon>Cyanidiaceae</taxon>
        <taxon>Cyanidiococcus</taxon>
    </lineage>
</organism>
<keyword evidence="6 8" id="KW-0862">Zinc</keyword>
<feature type="zinc finger region" description="C3H1-type" evidence="8">
    <location>
        <begin position="61"/>
        <end position="86"/>
    </location>
</feature>
<keyword evidence="7" id="KW-0539">Nucleus</keyword>
<dbReference type="OrthoDB" id="438553at2759"/>
<reference evidence="11 12" key="1">
    <citation type="journal article" date="2020" name="J. Phycol.">
        <title>Comparative genome analysis reveals Cyanidiococcus gen. nov., a new extremophilic red algal genus sister to Cyanidioschyzon (Cyanidioschyzonaceae, Rhodophyta).</title>
        <authorList>
            <person name="Liu S.-L."/>
            <person name="Chiang Y.-R."/>
            <person name="Yoon H.S."/>
            <person name="Fu H.-Y."/>
        </authorList>
    </citation>
    <scope>NUCLEOTIDE SEQUENCE [LARGE SCALE GENOMIC DNA]</scope>
    <source>
        <strain evidence="11 12">THAL066</strain>
    </source>
</reference>
<comment type="similarity">
    <text evidence="2">Belongs to the ZC3H14 family.</text>
</comment>
<comment type="subcellular location">
    <subcellularLocation>
        <location evidence="1">Nucleus</location>
    </subcellularLocation>
</comment>
<keyword evidence="5 8" id="KW-0863">Zinc-finger</keyword>
<evidence type="ECO:0000256" key="7">
    <source>
        <dbReference type="ARBA" id="ARBA00023242"/>
    </source>
</evidence>
<keyword evidence="4" id="KW-0677">Repeat</keyword>
<dbReference type="GO" id="GO:0008143">
    <property type="term" value="F:poly(A) binding"/>
    <property type="evidence" value="ECO:0007669"/>
    <property type="project" value="InterPro"/>
</dbReference>
<feature type="zinc finger region" description="C3H1-type" evidence="8">
    <location>
        <begin position="87"/>
        <end position="107"/>
    </location>
</feature>
<feature type="domain" description="C3H1-type" evidence="10">
    <location>
        <begin position="87"/>
        <end position="107"/>
    </location>
</feature>
<dbReference type="GO" id="GO:0005634">
    <property type="term" value="C:nucleus"/>
    <property type="evidence" value="ECO:0007669"/>
    <property type="project" value="UniProtKB-SubCell"/>
</dbReference>
<dbReference type="SMART" id="SM00356">
    <property type="entry name" value="ZnF_C3H1"/>
    <property type="match status" value="2"/>
</dbReference>
<dbReference type="Gene3D" id="4.10.1000.40">
    <property type="match status" value="1"/>
</dbReference>
<sequence length="239" mass="25767">MASKRQRTEAESSEEHPSVESATLGSTPASTASENPVSREHEATDAGADSANEATTSNASADLPQRCQFWPNCRHGNSCKFYHPTELCRFFPHCRAGERCRYIHPVGRAGAPAGMALMRTMMGLPPQSGIPIPCKYGYACERRRKDRSCPFAHPLVACRFGKECRKKALGACAFSHAPPCRHGWSCSRPGCTFAHPAQESEAAHDDGGGPPTPGTEPVASPTSDTDMYAEQTPMSVLET</sequence>
<evidence type="ECO:0000256" key="8">
    <source>
        <dbReference type="PROSITE-ProRule" id="PRU00723"/>
    </source>
</evidence>
<feature type="domain" description="C3H1-type" evidence="10">
    <location>
        <begin position="61"/>
        <end position="86"/>
    </location>
</feature>
<evidence type="ECO:0000256" key="6">
    <source>
        <dbReference type="ARBA" id="ARBA00022833"/>
    </source>
</evidence>
<dbReference type="GO" id="GO:0005737">
    <property type="term" value="C:cytoplasm"/>
    <property type="evidence" value="ECO:0007669"/>
    <property type="project" value="TreeGrafter"/>
</dbReference>
<evidence type="ECO:0000256" key="1">
    <source>
        <dbReference type="ARBA" id="ARBA00004123"/>
    </source>
</evidence>
<evidence type="ECO:0000259" key="10">
    <source>
        <dbReference type="PROSITE" id="PS50103"/>
    </source>
</evidence>
<feature type="region of interest" description="Disordered" evidence="9">
    <location>
        <begin position="1"/>
        <end position="59"/>
    </location>
</feature>
<feature type="compositionally biased region" description="Low complexity" evidence="9">
    <location>
        <begin position="48"/>
        <end position="59"/>
    </location>
</feature>
<evidence type="ECO:0000256" key="5">
    <source>
        <dbReference type="ARBA" id="ARBA00022771"/>
    </source>
</evidence>
<dbReference type="PANTHER" id="PTHR14738">
    <property type="entry name" value="ZINC FINGER CCCH DOMAIN-CONTAINING PROTEIN 14"/>
    <property type="match status" value="1"/>
</dbReference>
<dbReference type="EMBL" id="VWRR01000008">
    <property type="protein sequence ID" value="KAF6002906.1"/>
    <property type="molecule type" value="Genomic_DNA"/>
</dbReference>
<feature type="compositionally biased region" description="Polar residues" evidence="9">
    <location>
        <begin position="20"/>
        <end position="36"/>
    </location>
</feature>
<dbReference type="Proteomes" id="UP000530660">
    <property type="component" value="Unassembled WGS sequence"/>
</dbReference>
<evidence type="ECO:0000313" key="12">
    <source>
        <dbReference type="Proteomes" id="UP000530660"/>
    </source>
</evidence>
<dbReference type="InterPro" id="IPR040366">
    <property type="entry name" value="Nab2/ZC3H14"/>
</dbReference>
<keyword evidence="12" id="KW-1185">Reference proteome</keyword>
<feature type="region of interest" description="Disordered" evidence="9">
    <location>
        <begin position="198"/>
        <end position="239"/>
    </location>
</feature>
<name>A0A7J7IIH0_9RHOD</name>
<protein>
    <recommendedName>
        <fullName evidence="10">C3H1-type domain-containing protein</fullName>
    </recommendedName>
</protein>
<evidence type="ECO:0000256" key="3">
    <source>
        <dbReference type="ARBA" id="ARBA00022723"/>
    </source>
</evidence>
<dbReference type="InterPro" id="IPR000571">
    <property type="entry name" value="Znf_CCCH"/>
</dbReference>
<dbReference type="PANTHER" id="PTHR14738:SF29">
    <property type="entry name" value="ZINC FINGER CCCH DOMAIN-CONTAINING PROTEIN 14"/>
    <property type="match status" value="1"/>
</dbReference>